<keyword evidence="1" id="KW-0472">Membrane</keyword>
<evidence type="ECO:0000259" key="2">
    <source>
        <dbReference type="Pfam" id="PF13239"/>
    </source>
</evidence>
<dbReference type="EMBL" id="BAAAGE010000004">
    <property type="protein sequence ID" value="GAA0729094.1"/>
    <property type="molecule type" value="Genomic_DNA"/>
</dbReference>
<accession>A0ABN1J5H7</accession>
<organism evidence="3 4">
    <name type="scientific">Aquimarina litoralis</name>
    <dbReference type="NCBI Taxonomy" id="584605"/>
    <lineage>
        <taxon>Bacteria</taxon>
        <taxon>Pseudomonadati</taxon>
        <taxon>Bacteroidota</taxon>
        <taxon>Flavobacteriia</taxon>
        <taxon>Flavobacteriales</taxon>
        <taxon>Flavobacteriaceae</taxon>
        <taxon>Aquimarina</taxon>
    </lineage>
</organism>
<sequence>MDKRKAYNRAKKRVAEERGFYTHATVYVVMNIIIFIFKIQIGDYVNSERYNDFLPWNVVSTPVLWGIGLLGHGLWTFRHKNGLGKLFNRSIFSKEWEEKKIEEFMNKNNEL</sequence>
<reference evidence="3 4" key="1">
    <citation type="journal article" date="2019" name="Int. J. Syst. Evol. Microbiol.">
        <title>The Global Catalogue of Microorganisms (GCM) 10K type strain sequencing project: providing services to taxonomists for standard genome sequencing and annotation.</title>
        <authorList>
            <consortium name="The Broad Institute Genomics Platform"/>
            <consortium name="The Broad Institute Genome Sequencing Center for Infectious Disease"/>
            <person name="Wu L."/>
            <person name="Ma J."/>
        </authorList>
    </citation>
    <scope>NUCLEOTIDE SEQUENCE [LARGE SCALE GENOMIC DNA]</scope>
    <source>
        <strain evidence="3 4">JCM 15974</strain>
    </source>
</reference>
<name>A0ABN1J5H7_9FLAO</name>
<evidence type="ECO:0000256" key="1">
    <source>
        <dbReference type="SAM" id="Phobius"/>
    </source>
</evidence>
<dbReference type="Pfam" id="PF13239">
    <property type="entry name" value="2TM"/>
    <property type="match status" value="1"/>
</dbReference>
<comment type="caution">
    <text evidence="3">The sequence shown here is derived from an EMBL/GenBank/DDBJ whole genome shotgun (WGS) entry which is preliminary data.</text>
</comment>
<dbReference type="Proteomes" id="UP001501758">
    <property type="component" value="Unassembled WGS sequence"/>
</dbReference>
<feature type="transmembrane region" description="Helical" evidence="1">
    <location>
        <begin position="20"/>
        <end position="41"/>
    </location>
</feature>
<feature type="transmembrane region" description="Helical" evidence="1">
    <location>
        <begin position="53"/>
        <end position="75"/>
    </location>
</feature>
<evidence type="ECO:0000313" key="4">
    <source>
        <dbReference type="Proteomes" id="UP001501758"/>
    </source>
</evidence>
<protein>
    <submittedName>
        <fullName evidence="3">2TM domain-containing protein</fullName>
    </submittedName>
</protein>
<dbReference type="InterPro" id="IPR025698">
    <property type="entry name" value="2TM_dom"/>
</dbReference>
<keyword evidence="4" id="KW-1185">Reference proteome</keyword>
<gene>
    <name evidence="3" type="ORF">GCM10009430_38860</name>
</gene>
<keyword evidence="1" id="KW-1133">Transmembrane helix</keyword>
<feature type="domain" description="2TM" evidence="2">
    <location>
        <begin position="9"/>
        <end position="106"/>
    </location>
</feature>
<keyword evidence="1" id="KW-0812">Transmembrane</keyword>
<proteinExistence type="predicted"/>
<evidence type="ECO:0000313" key="3">
    <source>
        <dbReference type="EMBL" id="GAA0729094.1"/>
    </source>
</evidence>